<dbReference type="Proteomes" id="UP000010808">
    <property type="component" value="Chromosome"/>
</dbReference>
<dbReference type="eggNOG" id="ENOG5032CMQ">
    <property type="taxonomic scope" value="Bacteria"/>
</dbReference>
<keyword evidence="2" id="KW-1185">Reference proteome</keyword>
<gene>
    <name evidence="1" type="ORF">DESAM_22832</name>
</gene>
<dbReference type="STRING" id="1121451.DESAM_22832"/>
<dbReference type="KEGG" id="dhy:DESAM_22832"/>
<dbReference type="AlphaFoldDB" id="L0REB2"/>
<sequence>MASGLAAYGMNAVVGMVGNIGMGAVSRGMSGEGTSWGNIGSDAFGGALGGMGGGGMSGGGLSSMSSLMSSIVGGGGSSASSSGSLLGGLGGSGSGGMGLMSQFGQSIFSNSQDIGDAQYNSQMSELHNYAAMEQGVHNRSVSYKEAQIVNQQAALRLAALRRGLYRRNHSISGHKGVRLDSGSVVDVREDLIKQADYDAEIVKYQAEVDSGRLIERGDMSVWSARSRSVLNSNAAYKKEQQVNAGANGSMINAGMSLFSSAMGSFSPGRSGSSSLIS</sequence>
<proteinExistence type="predicted"/>
<dbReference type="EMBL" id="FO203522">
    <property type="protein sequence ID" value="CCO25099.1"/>
    <property type="molecule type" value="Genomic_DNA"/>
</dbReference>
<evidence type="ECO:0000313" key="2">
    <source>
        <dbReference type="Proteomes" id="UP000010808"/>
    </source>
</evidence>
<dbReference type="RefSeq" id="WP_015337697.1">
    <property type="nucleotide sequence ID" value="NC_020055.1"/>
</dbReference>
<reference evidence="1 2" key="1">
    <citation type="submission" date="2012-10" db="EMBL/GenBank/DDBJ databases">
        <authorList>
            <person name="Genoscope - CEA"/>
        </authorList>
    </citation>
    <scope>NUCLEOTIDE SEQUENCE [LARGE SCALE GENOMIC DNA]</scope>
    <source>
        <strain evidence="2">AM13 / DSM 14728</strain>
    </source>
</reference>
<organism evidence="1 2">
    <name type="scientific">Maridesulfovibrio hydrothermalis AM13 = DSM 14728</name>
    <dbReference type="NCBI Taxonomy" id="1121451"/>
    <lineage>
        <taxon>Bacteria</taxon>
        <taxon>Pseudomonadati</taxon>
        <taxon>Thermodesulfobacteriota</taxon>
        <taxon>Desulfovibrionia</taxon>
        <taxon>Desulfovibrionales</taxon>
        <taxon>Desulfovibrionaceae</taxon>
        <taxon>Maridesulfovibrio</taxon>
    </lineage>
</organism>
<name>L0REB2_9BACT</name>
<accession>L0REB2</accession>
<evidence type="ECO:0000313" key="1">
    <source>
        <dbReference type="EMBL" id="CCO25099.1"/>
    </source>
</evidence>
<dbReference type="PATRIC" id="fig|1121451.3.peg.3042"/>
<dbReference type="HOGENOM" id="CLU_1084723_0_0_7"/>
<dbReference type="OrthoDB" id="5456985at2"/>
<protein>
    <submittedName>
        <fullName evidence="1">Uncharacterized protein</fullName>
    </submittedName>
</protein>